<accession>A0ABD1I8U5</accession>
<keyword evidence="1" id="KW-0175">Coiled coil</keyword>
<organism evidence="3 4">
    <name type="scientific">Salvia divinorum</name>
    <name type="common">Maria pastora</name>
    <name type="synonym">Diviner's sage</name>
    <dbReference type="NCBI Taxonomy" id="28513"/>
    <lineage>
        <taxon>Eukaryota</taxon>
        <taxon>Viridiplantae</taxon>
        <taxon>Streptophyta</taxon>
        <taxon>Embryophyta</taxon>
        <taxon>Tracheophyta</taxon>
        <taxon>Spermatophyta</taxon>
        <taxon>Magnoliopsida</taxon>
        <taxon>eudicotyledons</taxon>
        <taxon>Gunneridae</taxon>
        <taxon>Pentapetalae</taxon>
        <taxon>asterids</taxon>
        <taxon>lamiids</taxon>
        <taxon>Lamiales</taxon>
        <taxon>Lamiaceae</taxon>
        <taxon>Nepetoideae</taxon>
        <taxon>Mentheae</taxon>
        <taxon>Salviinae</taxon>
        <taxon>Salvia</taxon>
        <taxon>Salvia subgen. Calosphace</taxon>
    </lineage>
</organism>
<dbReference type="EMBL" id="JBEAFC010000003">
    <property type="protein sequence ID" value="KAL1565116.1"/>
    <property type="molecule type" value="Genomic_DNA"/>
</dbReference>
<gene>
    <name evidence="3" type="primary">MFP1</name>
    <name evidence="3" type="ORF">AAHA92_07375</name>
</gene>
<name>A0ABD1I8U5_SALDI</name>
<evidence type="ECO:0000313" key="3">
    <source>
        <dbReference type="EMBL" id="KAL1565116.1"/>
    </source>
</evidence>
<evidence type="ECO:0000313" key="4">
    <source>
        <dbReference type="Proteomes" id="UP001567538"/>
    </source>
</evidence>
<dbReference type="AlphaFoldDB" id="A0ABD1I8U5"/>
<feature type="coiled-coil region" evidence="1">
    <location>
        <begin position="415"/>
        <end position="484"/>
    </location>
</feature>
<dbReference type="Proteomes" id="UP001567538">
    <property type="component" value="Unassembled WGS sequence"/>
</dbReference>
<evidence type="ECO:0000256" key="2">
    <source>
        <dbReference type="SAM" id="MobiDB-lite"/>
    </source>
</evidence>
<feature type="coiled-coil region" evidence="1">
    <location>
        <begin position="517"/>
        <end position="600"/>
    </location>
</feature>
<feature type="coiled-coil region" evidence="1">
    <location>
        <begin position="151"/>
        <end position="361"/>
    </location>
</feature>
<proteinExistence type="predicted"/>
<evidence type="ECO:0000256" key="1">
    <source>
        <dbReference type="SAM" id="Coils"/>
    </source>
</evidence>
<reference evidence="3 4" key="1">
    <citation type="submission" date="2024-06" db="EMBL/GenBank/DDBJ databases">
        <title>A chromosome level genome sequence of Diviner's sage (Salvia divinorum).</title>
        <authorList>
            <person name="Ford S.A."/>
            <person name="Ro D.-K."/>
            <person name="Ness R.W."/>
            <person name="Phillips M.A."/>
        </authorList>
    </citation>
    <scope>NUCLEOTIDE SEQUENCE [LARGE SCALE GENOMIC DNA]</scope>
    <source>
        <strain evidence="3">SAF-2024a</strain>
        <tissue evidence="3">Leaf</tissue>
    </source>
</reference>
<comment type="caution">
    <text evidence="3">The sequence shown here is derived from an EMBL/GenBank/DDBJ whole genome shotgun (WGS) entry which is preliminary data.</text>
</comment>
<dbReference type="Gene3D" id="1.10.287.1490">
    <property type="match status" value="1"/>
</dbReference>
<protein>
    <submittedName>
        <fullName evidence="3">MAR-binding filament-like protein</fullName>
    </submittedName>
</protein>
<feature type="region of interest" description="Disordered" evidence="2">
    <location>
        <begin position="682"/>
        <end position="721"/>
    </location>
</feature>
<sequence>MSSAAGNSSSAPYQFRHTSASSSKCCSHPPFPPCSLKMAPSPRKNANPTAYLHRGGNSCTRRVALVMGFAVVRLLKMRAHAIEALPAESYELAAAHLNQNEELSGQERPSGHPFFSILNVLGILGSGILAALFASKKKEKAISDSTVEHLLVQMKNILKEKEAAIISLEKKFKEELINEKECLNKELGKVKAEQHSLVNQLEMASYTITNLGQELQKEQNIVEELTIEVDNLEHCVQNAGGEKRQLRQQLKEKLDSVGFLQERIDLLSLDIKDKEDTIQHLSCRLADKDRELDQLSSVYQQLEDHLPSLELENKQLKDVLLRNQEELELKYEVVQELDAEISRLLAEKDESEKKLDAILMEYNNFKSSMENKSTSDAKLLGEREGKIHLLEEQLTILLDDKKKDEVLISALTLERDTLKEMLNIELGNMKILEEELRVTQATLEESRYETSDLDKQLQESIRLCSELEDEVRKVQAEFREARESLHMKLEEAKRGAEILSGELSSANDLVSKSSEELQIVSAELSAALQKCNSLEVELSDALRKAESTTVDLDKERKIISSLNKELMDLETQISRDRQARNSLESDLEEATKFLNDVNRNALMLSRELELAHSQVSSLEVEKDKLYNFIAVQKQASQESRVNLEEAHSLVMKLGKERECLTKRGKKLEEELASAKGEILRLMSRMNSSKPAADAQLGSKAAASGRRNSQRRRKDRSQQNDS</sequence>
<keyword evidence="4" id="KW-1185">Reference proteome</keyword>